<dbReference type="Proteomes" id="UP000037510">
    <property type="component" value="Unassembled WGS sequence"/>
</dbReference>
<feature type="non-terminal residue" evidence="2">
    <location>
        <position position="1"/>
    </location>
</feature>
<evidence type="ECO:0000256" key="1">
    <source>
        <dbReference type="SAM" id="MobiDB-lite"/>
    </source>
</evidence>
<feature type="non-terminal residue" evidence="2">
    <location>
        <position position="328"/>
    </location>
</feature>
<comment type="caution">
    <text evidence="2">The sequence shown here is derived from an EMBL/GenBank/DDBJ whole genome shotgun (WGS) entry which is preliminary data.</text>
</comment>
<dbReference type="EMBL" id="JTDY01006146">
    <property type="protein sequence ID" value="KOB66243.1"/>
    <property type="molecule type" value="Genomic_DNA"/>
</dbReference>
<gene>
    <name evidence="2" type="ORF">OBRU01_21506</name>
</gene>
<keyword evidence="3" id="KW-1185">Reference proteome</keyword>
<feature type="region of interest" description="Disordered" evidence="1">
    <location>
        <begin position="1"/>
        <end position="41"/>
    </location>
</feature>
<evidence type="ECO:0000313" key="3">
    <source>
        <dbReference type="Proteomes" id="UP000037510"/>
    </source>
</evidence>
<name>A0A0L7KSK4_OPEBR</name>
<dbReference type="AlphaFoldDB" id="A0A0L7KSK4"/>
<proteinExistence type="predicted"/>
<reference evidence="2 3" key="1">
    <citation type="journal article" date="2015" name="Genome Biol. Evol.">
        <title>The genome of winter moth (Operophtera brumata) provides a genomic perspective on sexual dimorphism and phenology.</title>
        <authorList>
            <person name="Derks M.F."/>
            <person name="Smit S."/>
            <person name="Salis L."/>
            <person name="Schijlen E."/>
            <person name="Bossers A."/>
            <person name="Mateman C."/>
            <person name="Pijl A.S."/>
            <person name="de Ridder D."/>
            <person name="Groenen M.A."/>
            <person name="Visser M.E."/>
            <person name="Megens H.J."/>
        </authorList>
    </citation>
    <scope>NUCLEOTIDE SEQUENCE [LARGE SCALE GENOMIC DNA]</scope>
    <source>
        <strain evidence="2">WM2013NL</strain>
        <tissue evidence="2">Head and thorax</tissue>
    </source>
</reference>
<protein>
    <submittedName>
        <fullName evidence="2">Uncharacterized protein</fullName>
    </submittedName>
</protein>
<accession>A0A0L7KSK4</accession>
<organism evidence="2 3">
    <name type="scientific">Operophtera brumata</name>
    <name type="common">Winter moth</name>
    <name type="synonym">Phalaena brumata</name>
    <dbReference type="NCBI Taxonomy" id="104452"/>
    <lineage>
        <taxon>Eukaryota</taxon>
        <taxon>Metazoa</taxon>
        <taxon>Ecdysozoa</taxon>
        <taxon>Arthropoda</taxon>
        <taxon>Hexapoda</taxon>
        <taxon>Insecta</taxon>
        <taxon>Pterygota</taxon>
        <taxon>Neoptera</taxon>
        <taxon>Endopterygota</taxon>
        <taxon>Lepidoptera</taxon>
        <taxon>Glossata</taxon>
        <taxon>Ditrysia</taxon>
        <taxon>Geometroidea</taxon>
        <taxon>Geometridae</taxon>
        <taxon>Larentiinae</taxon>
        <taxon>Operophtera</taxon>
    </lineage>
</organism>
<feature type="compositionally biased region" description="Basic and acidic residues" evidence="1">
    <location>
        <begin position="13"/>
        <end position="25"/>
    </location>
</feature>
<evidence type="ECO:0000313" key="2">
    <source>
        <dbReference type="EMBL" id="KOB66243.1"/>
    </source>
</evidence>
<sequence length="328" mass="37188">RQREALSKGADVAWERGRDETRAREQGAIAAEPAAPPVGRWGAEHLTRQPLPRARWGPPARALPLRPAEHEALVTRAEAVLRRLLVSDNYDSVTNFVGLYDAFTKSEQPLYDVYEGYTPPIRNKRHTCVGLGLELMKRWRGLERQFPGFGEATSLISCEEAVQDVREYVCAGESPVSVEMAEKEHVMIGVQVRVDGRPGVLLADPGYHVPRIITVMADGNYPHTEEPQCRKEYSYTFNPHNSNYVEWHERDTRAGNVKCQTSLVYVAQPYLDAIPESITEEIQLCNVQMNYKEGELLKILCKLSKMMANQTFIDQMLEINDDICRMSL</sequence>